<dbReference type="EMBL" id="LJCQ01000223">
    <property type="protein sequence ID" value="KPV46552.1"/>
    <property type="molecule type" value="Genomic_DNA"/>
</dbReference>
<keyword evidence="10" id="KW-1185">Reference proteome</keyword>
<accession>A0A0P9D285</accession>
<evidence type="ECO:0000256" key="4">
    <source>
        <dbReference type="ARBA" id="ARBA00022989"/>
    </source>
</evidence>
<dbReference type="EMBL" id="LKBG01000220">
    <property type="protein sequence ID" value="KQB34759.1"/>
    <property type="molecule type" value="Genomic_DNA"/>
</dbReference>
<dbReference type="Proteomes" id="UP000050320">
    <property type="component" value="Unassembled WGS sequence"/>
</dbReference>
<dbReference type="GO" id="GO:0005886">
    <property type="term" value="C:plasma membrane"/>
    <property type="evidence" value="ECO:0007669"/>
    <property type="project" value="TreeGrafter"/>
</dbReference>
<keyword evidence="4 6" id="KW-1133">Transmembrane helix</keyword>
<evidence type="ECO:0000313" key="11">
    <source>
        <dbReference type="Proteomes" id="UP000050515"/>
    </source>
</evidence>
<feature type="domain" description="GtrA/DPMS transmembrane" evidence="7">
    <location>
        <begin position="147"/>
        <end position="258"/>
    </location>
</feature>
<keyword evidence="3 6" id="KW-0812">Transmembrane</keyword>
<dbReference type="InterPro" id="IPR007267">
    <property type="entry name" value="GtrA_DPMS_TM"/>
</dbReference>
<evidence type="ECO:0000256" key="2">
    <source>
        <dbReference type="ARBA" id="ARBA00009399"/>
    </source>
</evidence>
<name>A0A0P9D285_9ARCH</name>
<evidence type="ECO:0000313" key="10">
    <source>
        <dbReference type="Proteomes" id="UP000050320"/>
    </source>
</evidence>
<dbReference type="Pfam" id="PF04138">
    <property type="entry name" value="GtrA_DPMS_TM"/>
    <property type="match status" value="1"/>
</dbReference>
<evidence type="ECO:0000256" key="5">
    <source>
        <dbReference type="ARBA" id="ARBA00023136"/>
    </source>
</evidence>
<protein>
    <recommendedName>
        <fullName evidence="7">GtrA/DPMS transmembrane domain-containing protein</fullName>
    </recommendedName>
</protein>
<evidence type="ECO:0000259" key="7">
    <source>
        <dbReference type="Pfam" id="PF04138"/>
    </source>
</evidence>
<evidence type="ECO:0000313" key="8">
    <source>
        <dbReference type="EMBL" id="KPV46552.1"/>
    </source>
</evidence>
<organism evidence="8 11">
    <name type="scientific">Acidiplasma aeolicum</name>
    <dbReference type="NCBI Taxonomy" id="507754"/>
    <lineage>
        <taxon>Archaea</taxon>
        <taxon>Methanobacteriati</taxon>
        <taxon>Thermoplasmatota</taxon>
        <taxon>Thermoplasmata</taxon>
        <taxon>Thermoplasmatales</taxon>
        <taxon>Ferroplasmaceae</taxon>
        <taxon>Acidiplasma</taxon>
    </lineage>
</organism>
<dbReference type="PATRIC" id="fig|507754.4.peg.242"/>
<gene>
    <name evidence="9" type="ORF">AOG54_00595</name>
    <name evidence="8" type="ORF">SE19_04995</name>
</gene>
<dbReference type="OrthoDB" id="56015at2157"/>
<dbReference type="GO" id="GO:0000271">
    <property type="term" value="P:polysaccharide biosynthetic process"/>
    <property type="evidence" value="ECO:0007669"/>
    <property type="project" value="InterPro"/>
</dbReference>
<feature type="transmembrane region" description="Helical" evidence="6">
    <location>
        <begin position="210"/>
        <end position="228"/>
    </location>
</feature>
<feature type="transmembrane region" description="Helical" evidence="6">
    <location>
        <begin position="145"/>
        <end position="166"/>
    </location>
</feature>
<feature type="transmembrane region" description="Helical" evidence="6">
    <location>
        <begin position="234"/>
        <end position="257"/>
    </location>
</feature>
<comment type="caution">
    <text evidence="8">The sequence shown here is derived from an EMBL/GenBank/DDBJ whole genome shotgun (WGS) entry which is preliminary data.</text>
</comment>
<reference evidence="9 10" key="2">
    <citation type="submission" date="2015-09" db="EMBL/GenBank/DDBJ databases">
        <title>Heavy metals and arsenic resistance mechanisms in polyextremophilic archaea of the family Ferroplasmaceae.</title>
        <authorList>
            <person name="Bulaev A.G."/>
            <person name="Kanygina A.V."/>
        </authorList>
    </citation>
    <scope>NUCLEOTIDE SEQUENCE [LARGE SCALE GENOMIC DNA]</scope>
    <source>
        <strain evidence="9 10">VT</strain>
    </source>
</reference>
<evidence type="ECO:0000256" key="1">
    <source>
        <dbReference type="ARBA" id="ARBA00004141"/>
    </source>
</evidence>
<feature type="transmembrane region" description="Helical" evidence="6">
    <location>
        <begin position="172"/>
        <end position="189"/>
    </location>
</feature>
<proteinExistence type="inferred from homology"/>
<sequence length="258" mass="29468">MILKFKDSALTDDEDFDYILSSDINIDGDTAIKFFKEAQNDNFDLLIIKCRPDGLKNFSNFILRLSLSIKSRYLIGCINVYSKSAYKFIKDSGNSIINDRVNALNINIDILKNNFKVGYSSVDIGNKARIGLKDYVYLILKRGTILRYSIIGLSGIAVNEGFLFLLHPYLGNILSIIPAIEISIIYNFFMNNRFTFNGHGMFLKRLFKYNIFNLIGYGVNLLIYYFAIFENVSIYIADLLGIIVAFIITYSTASFLVW</sequence>
<comment type="similarity">
    <text evidence="2">Belongs to the GtrA family.</text>
</comment>
<dbReference type="AlphaFoldDB" id="A0A0P9D285"/>
<dbReference type="Proteomes" id="UP000050515">
    <property type="component" value="Unassembled WGS sequence"/>
</dbReference>
<comment type="subcellular location">
    <subcellularLocation>
        <location evidence="1">Membrane</location>
        <topology evidence="1">Multi-pass membrane protein</topology>
    </subcellularLocation>
</comment>
<dbReference type="InterPro" id="IPR051401">
    <property type="entry name" value="GtrA_CellWall_Glycosyl"/>
</dbReference>
<dbReference type="GeneID" id="84221602"/>
<evidence type="ECO:0000256" key="6">
    <source>
        <dbReference type="SAM" id="Phobius"/>
    </source>
</evidence>
<dbReference type="PANTHER" id="PTHR38459:SF1">
    <property type="entry name" value="PROPHAGE BACTOPRENOL-LINKED GLUCOSE TRANSLOCASE HOMOLOG"/>
    <property type="match status" value="1"/>
</dbReference>
<dbReference type="RefSeq" id="WP_048100981.1">
    <property type="nucleotide sequence ID" value="NZ_JBBYJF010000008.1"/>
</dbReference>
<reference evidence="8 11" key="1">
    <citation type="submission" date="2015-09" db="EMBL/GenBank/DDBJ databases">
        <title>Draft genome sequence of Acidiplasma aeolicum DSM 18409.</title>
        <authorList>
            <person name="Hemp J."/>
        </authorList>
    </citation>
    <scope>NUCLEOTIDE SEQUENCE [LARGE SCALE GENOMIC DNA]</scope>
    <source>
        <strain evidence="8 11">V</strain>
    </source>
</reference>
<evidence type="ECO:0000256" key="3">
    <source>
        <dbReference type="ARBA" id="ARBA00022692"/>
    </source>
</evidence>
<dbReference type="PANTHER" id="PTHR38459">
    <property type="entry name" value="PROPHAGE BACTOPRENOL-LINKED GLUCOSE TRANSLOCASE HOMOLOG"/>
    <property type="match status" value="1"/>
</dbReference>
<evidence type="ECO:0000313" key="9">
    <source>
        <dbReference type="EMBL" id="KQB34759.1"/>
    </source>
</evidence>
<keyword evidence="5 6" id="KW-0472">Membrane</keyword>